<reference evidence="1 2" key="1">
    <citation type="submission" date="2017-10" db="EMBL/GenBank/DDBJ databases">
        <title>Extensive intraspecific genome diversity in a model arbuscular mycorrhizal fungus.</title>
        <authorList>
            <person name="Chen E.C.H."/>
            <person name="Morin E."/>
            <person name="Baudet D."/>
            <person name="Noel J."/>
            <person name="Ndikumana S."/>
            <person name="Charron P."/>
            <person name="St-Onge C."/>
            <person name="Giorgi J."/>
            <person name="Grigoriev I.V."/>
            <person name="Roux C."/>
            <person name="Martin F.M."/>
            <person name="Corradi N."/>
        </authorList>
    </citation>
    <scope>NUCLEOTIDE SEQUENCE [LARGE SCALE GENOMIC DNA]</scope>
    <source>
        <strain evidence="1 2">A1</strain>
    </source>
</reference>
<dbReference type="Proteomes" id="UP000232688">
    <property type="component" value="Unassembled WGS sequence"/>
</dbReference>
<evidence type="ECO:0000313" key="1">
    <source>
        <dbReference type="EMBL" id="PKC58636.1"/>
    </source>
</evidence>
<comment type="caution">
    <text evidence="1">The sequence shown here is derived from an EMBL/GenBank/DDBJ whole genome shotgun (WGS) entry which is preliminary data.</text>
</comment>
<accession>A0A2N0R5Q4</accession>
<name>A0A2N0R5Q4_9GLOM</name>
<organism evidence="1 2">
    <name type="scientific">Rhizophagus irregularis</name>
    <dbReference type="NCBI Taxonomy" id="588596"/>
    <lineage>
        <taxon>Eukaryota</taxon>
        <taxon>Fungi</taxon>
        <taxon>Fungi incertae sedis</taxon>
        <taxon>Mucoromycota</taxon>
        <taxon>Glomeromycotina</taxon>
        <taxon>Glomeromycetes</taxon>
        <taxon>Glomerales</taxon>
        <taxon>Glomeraceae</taxon>
        <taxon>Rhizophagus</taxon>
    </lineage>
</organism>
<dbReference type="VEuPathDB" id="FungiDB:RhiirA1_495269"/>
<reference evidence="1 2" key="2">
    <citation type="submission" date="2017-10" db="EMBL/GenBank/DDBJ databases">
        <title>Genome analyses suggest a sexual origin of heterokaryosis in a supposedly ancient asexual fungus.</title>
        <authorList>
            <person name="Corradi N."/>
            <person name="Sedzielewska K."/>
            <person name="Noel J."/>
            <person name="Charron P."/>
            <person name="Farinelli L."/>
            <person name="Marton T."/>
            <person name="Kruger M."/>
            <person name="Pelin A."/>
            <person name="Brachmann A."/>
            <person name="Corradi N."/>
        </authorList>
    </citation>
    <scope>NUCLEOTIDE SEQUENCE [LARGE SCALE GENOMIC DNA]</scope>
    <source>
        <strain evidence="1 2">A1</strain>
    </source>
</reference>
<protein>
    <submittedName>
        <fullName evidence="1">Uncharacterized protein</fullName>
    </submittedName>
</protein>
<proteinExistence type="predicted"/>
<dbReference type="AlphaFoldDB" id="A0A2N0R5Q4"/>
<dbReference type="VEuPathDB" id="FungiDB:FUN_019803"/>
<gene>
    <name evidence="1" type="ORF">RhiirA1_495269</name>
</gene>
<evidence type="ECO:0000313" key="2">
    <source>
        <dbReference type="Proteomes" id="UP000232688"/>
    </source>
</evidence>
<dbReference type="EMBL" id="LLXH01001497">
    <property type="protein sequence ID" value="PKC58636.1"/>
    <property type="molecule type" value="Genomic_DNA"/>
</dbReference>
<sequence>MMESNISTFRVDIVDTNNRREILRKALADGRIACDKEHMQNIFTIKAENQHRIVESWQISYPELSQLIEGWKYACINDGLDPTHKEFRVFPVQRGKEMLCIFLGLFKTNTPDVLKVVHLRAKITFSIRNCDLFGNASFIERAIMFILSDGASEVIDMTYNYINANRDIRMLDTGNNTEILAGIVLSEYYSGVSINWLES</sequence>
<dbReference type="VEuPathDB" id="FungiDB:RhiirFUN_018692"/>